<dbReference type="Pfam" id="PF13181">
    <property type="entry name" value="TPR_8"/>
    <property type="match status" value="1"/>
</dbReference>
<dbReference type="EMBL" id="CP003243">
    <property type="protein sequence ID" value="AFC98861.1"/>
    <property type="molecule type" value="Genomic_DNA"/>
</dbReference>
<keyword evidence="2 3" id="KW-0802">TPR repeat</keyword>
<feature type="compositionally biased region" description="Basic and acidic residues" evidence="4">
    <location>
        <begin position="1"/>
        <end position="14"/>
    </location>
</feature>
<dbReference type="GeneID" id="11970847"/>
<name>H8I5G7_METCZ</name>
<dbReference type="OrthoDB" id="115601at2157"/>
<dbReference type="KEGG" id="mez:Mtc_0088"/>
<dbReference type="eggNOG" id="arCOG05195">
    <property type="taxonomic scope" value="Archaea"/>
</dbReference>
<feature type="repeat" description="TPR" evidence="3">
    <location>
        <begin position="73"/>
        <end position="106"/>
    </location>
</feature>
<dbReference type="SMART" id="SM00028">
    <property type="entry name" value="TPR"/>
    <property type="match status" value="3"/>
</dbReference>
<sequence>MAKEKKSAKAEKAPARKKAAQGKADLDEMFRAAVSKNESFEIGESEDYGRAIEHFNEVIRLLDAILAIDPEYRDAINYKGIMFVGCGRNEDAIKCFDQVLKLNPVDKEALNNKGIALYGLGRDEEALKCIEAAIAIDNRYADAYVNKAVILHALGRYEEADVFLRKARAFETLMS</sequence>
<evidence type="ECO:0000313" key="6">
    <source>
        <dbReference type="Proteomes" id="UP000005233"/>
    </source>
</evidence>
<keyword evidence="6" id="KW-1185">Reference proteome</keyword>
<dbReference type="Gene3D" id="1.25.40.10">
    <property type="entry name" value="Tetratricopeptide repeat domain"/>
    <property type="match status" value="1"/>
</dbReference>
<accession>H8I5G7</accession>
<evidence type="ECO:0000256" key="4">
    <source>
        <dbReference type="SAM" id="MobiDB-lite"/>
    </source>
</evidence>
<dbReference type="RefSeq" id="WP_014404700.1">
    <property type="nucleotide sequence ID" value="NC_017034.1"/>
</dbReference>
<proteinExistence type="predicted"/>
<feature type="region of interest" description="Disordered" evidence="4">
    <location>
        <begin position="1"/>
        <end position="24"/>
    </location>
</feature>
<gene>
    <name evidence="5" type="ordered locus">Mtc_0088</name>
</gene>
<dbReference type="InterPro" id="IPR051685">
    <property type="entry name" value="Ycf3/AcsC/BcsC/TPR_MFPF"/>
</dbReference>
<evidence type="ECO:0000313" key="5">
    <source>
        <dbReference type="EMBL" id="AFC98861.1"/>
    </source>
</evidence>
<dbReference type="PANTHER" id="PTHR44943:SF8">
    <property type="entry name" value="TPR REPEAT-CONTAINING PROTEIN MJ0263"/>
    <property type="match status" value="1"/>
</dbReference>
<dbReference type="Pfam" id="PF13432">
    <property type="entry name" value="TPR_16"/>
    <property type="match status" value="1"/>
</dbReference>
<keyword evidence="1" id="KW-0677">Repeat</keyword>
<organism evidence="5 6">
    <name type="scientific">Methanocella conradii (strain DSM 24694 / JCM 17849 / CGMCC 1.5162 / HZ254)</name>
    <dbReference type="NCBI Taxonomy" id="1041930"/>
    <lineage>
        <taxon>Archaea</taxon>
        <taxon>Methanobacteriati</taxon>
        <taxon>Methanobacteriota</taxon>
        <taxon>Stenosarchaea group</taxon>
        <taxon>Methanomicrobia</taxon>
        <taxon>Methanocellales</taxon>
        <taxon>Methanocellaceae</taxon>
        <taxon>Methanocella</taxon>
    </lineage>
</organism>
<evidence type="ECO:0000256" key="1">
    <source>
        <dbReference type="ARBA" id="ARBA00022737"/>
    </source>
</evidence>
<dbReference type="HOGENOM" id="CLU_1529224_0_0_2"/>
<dbReference type="InterPro" id="IPR011990">
    <property type="entry name" value="TPR-like_helical_dom_sf"/>
</dbReference>
<dbReference type="STRING" id="1041930.Mtc_0088"/>
<dbReference type="InterPro" id="IPR019734">
    <property type="entry name" value="TPR_rpt"/>
</dbReference>
<dbReference type="PROSITE" id="PS50005">
    <property type="entry name" value="TPR"/>
    <property type="match status" value="1"/>
</dbReference>
<dbReference type="SUPFAM" id="SSF48452">
    <property type="entry name" value="TPR-like"/>
    <property type="match status" value="1"/>
</dbReference>
<dbReference type="Proteomes" id="UP000005233">
    <property type="component" value="Chromosome"/>
</dbReference>
<reference evidence="5 6" key="1">
    <citation type="journal article" date="2012" name="J. Bacteriol.">
        <title>Complete genome sequence of a thermophilic methanogen, Methanocella conradii HZ254, isolated from Chinese rice field soil.</title>
        <authorList>
            <person name="Lu Z."/>
            <person name="Lu Y."/>
        </authorList>
    </citation>
    <scope>NUCLEOTIDE SEQUENCE [LARGE SCALE GENOMIC DNA]</scope>
    <source>
        <strain evidence="6">DSM 24694 / JCM 17849 / CGMCC 1.5162 / HZ254</strain>
    </source>
</reference>
<protein>
    <submittedName>
        <fullName evidence="5">Tetratricopeptide repeat-containing protein</fullName>
    </submittedName>
</protein>
<dbReference type="PANTHER" id="PTHR44943">
    <property type="entry name" value="CELLULOSE SYNTHASE OPERON PROTEIN C"/>
    <property type="match status" value="1"/>
</dbReference>
<evidence type="ECO:0000256" key="3">
    <source>
        <dbReference type="PROSITE-ProRule" id="PRU00339"/>
    </source>
</evidence>
<dbReference type="AlphaFoldDB" id="H8I5G7"/>
<evidence type="ECO:0000256" key="2">
    <source>
        <dbReference type="ARBA" id="ARBA00022803"/>
    </source>
</evidence>